<feature type="non-terminal residue" evidence="2">
    <location>
        <position position="1"/>
    </location>
</feature>
<feature type="domain" description="NAD-specific glutamate dehydrogenase C-terminal" evidence="1">
    <location>
        <begin position="1"/>
        <end position="121"/>
    </location>
</feature>
<dbReference type="InterPro" id="IPR048381">
    <property type="entry name" value="GDH_C"/>
</dbReference>
<dbReference type="GO" id="GO:0006538">
    <property type="term" value="P:L-glutamate catabolic process"/>
    <property type="evidence" value="ECO:0007669"/>
    <property type="project" value="InterPro"/>
</dbReference>
<dbReference type="PANTHER" id="PTHR43403:SF1">
    <property type="entry name" value="NAD-SPECIFIC GLUTAMATE DEHYDROGENASE"/>
    <property type="match status" value="1"/>
</dbReference>
<dbReference type="InterPro" id="IPR007780">
    <property type="entry name" value="NAD_Glu_DH_bac"/>
</dbReference>
<dbReference type="Pfam" id="PF21074">
    <property type="entry name" value="GDH_C"/>
    <property type="match status" value="1"/>
</dbReference>
<accession>A0A7X5N2T0</accession>
<proteinExistence type="predicted"/>
<gene>
    <name evidence="2" type="ORF">G3W61_29320</name>
</gene>
<dbReference type="GO" id="GO:0004069">
    <property type="term" value="F:L-aspartate:2-oxoglutarate aminotransferase activity"/>
    <property type="evidence" value="ECO:0007669"/>
    <property type="project" value="InterPro"/>
</dbReference>
<comment type="caution">
    <text evidence="2">The sequence shown here is derived from an EMBL/GenBank/DDBJ whole genome shotgun (WGS) entry which is preliminary data.</text>
</comment>
<dbReference type="GO" id="GO:0004352">
    <property type="term" value="F:glutamate dehydrogenase (NAD+) activity"/>
    <property type="evidence" value="ECO:0007669"/>
    <property type="project" value="InterPro"/>
</dbReference>
<evidence type="ECO:0000313" key="3">
    <source>
        <dbReference type="Proteomes" id="UP000471082"/>
    </source>
</evidence>
<reference evidence="2 3" key="1">
    <citation type="submission" date="2019-11" db="EMBL/GenBank/DDBJ databases">
        <title>Genome-resolved metagenomics to study the prevalence of co-infection and intraspecific heterogeneity among plant pathogen metapopulations.</title>
        <authorList>
            <person name="Newberry E."/>
            <person name="Bhandari R."/>
            <person name="Kemble J."/>
            <person name="Sikora E."/>
            <person name="Potnis N."/>
        </authorList>
    </citation>
    <scope>NUCLEOTIDE SEQUENCE [LARGE SCALE GENOMIC DNA]</scope>
    <source>
        <strain evidence="2">Xp_Tom_Tuscaloosa_18b</strain>
    </source>
</reference>
<evidence type="ECO:0000259" key="1">
    <source>
        <dbReference type="Pfam" id="PF21074"/>
    </source>
</evidence>
<sequence length="122" mass="13806">VLSDTQRPQYEASVQEWQDKGLPPQLAQQLSELRYLEPAFDIIETARTRKLKPVDVSKVHFRLGEALRLPWLFEQIDALEVNGRWHAVARGVLRDELAAHQRALVAQVLTLPGSSAEDKVAN</sequence>
<dbReference type="EMBL" id="JAAGYU010001477">
    <property type="protein sequence ID" value="NEL80341.1"/>
    <property type="molecule type" value="Genomic_DNA"/>
</dbReference>
<organism evidence="2 3">
    <name type="scientific">Xanthomonas perforans</name>
    <dbReference type="NCBI Taxonomy" id="442694"/>
    <lineage>
        <taxon>Bacteria</taxon>
        <taxon>Pseudomonadati</taxon>
        <taxon>Pseudomonadota</taxon>
        <taxon>Gammaproteobacteria</taxon>
        <taxon>Lysobacterales</taxon>
        <taxon>Lysobacteraceae</taxon>
        <taxon>Xanthomonas</taxon>
    </lineage>
</organism>
<evidence type="ECO:0000313" key="2">
    <source>
        <dbReference type="EMBL" id="NEL80341.1"/>
    </source>
</evidence>
<protein>
    <submittedName>
        <fullName evidence="2">NAD-glutamate dehydrogenase</fullName>
    </submittedName>
</protein>
<dbReference type="AlphaFoldDB" id="A0A7X5N2T0"/>
<dbReference type="Proteomes" id="UP000471082">
    <property type="component" value="Unassembled WGS sequence"/>
</dbReference>
<dbReference type="PANTHER" id="PTHR43403">
    <property type="entry name" value="NAD-SPECIFIC GLUTAMATE DEHYDROGENASE"/>
    <property type="match status" value="1"/>
</dbReference>
<name>A0A7X5N2T0_XANPE</name>
<feature type="non-terminal residue" evidence="2">
    <location>
        <position position="122"/>
    </location>
</feature>